<name>A0A6J7IAG2_9ZZZZ</name>
<evidence type="ECO:0000256" key="1">
    <source>
        <dbReference type="ARBA" id="ARBA00004141"/>
    </source>
</evidence>
<dbReference type="GO" id="GO:0005384">
    <property type="term" value="F:manganese ion transmembrane transporter activity"/>
    <property type="evidence" value="ECO:0007669"/>
    <property type="project" value="TreeGrafter"/>
</dbReference>
<evidence type="ECO:0000256" key="5">
    <source>
        <dbReference type="ARBA" id="ARBA00023136"/>
    </source>
</evidence>
<feature type="transmembrane region" description="Helical" evidence="6">
    <location>
        <begin position="304"/>
        <end position="333"/>
    </location>
</feature>
<feature type="transmembrane region" description="Helical" evidence="6">
    <location>
        <begin position="261"/>
        <end position="284"/>
    </location>
</feature>
<feature type="transmembrane region" description="Helical" evidence="6">
    <location>
        <begin position="180"/>
        <end position="201"/>
    </location>
</feature>
<keyword evidence="4 6" id="KW-1133">Transmembrane helix</keyword>
<dbReference type="GO" id="GO:0015086">
    <property type="term" value="F:cadmium ion transmembrane transporter activity"/>
    <property type="evidence" value="ECO:0007669"/>
    <property type="project" value="TreeGrafter"/>
</dbReference>
<evidence type="ECO:0000313" key="7">
    <source>
        <dbReference type="EMBL" id="CAB4928113.1"/>
    </source>
</evidence>
<feature type="transmembrane region" description="Helical" evidence="6">
    <location>
        <begin position="115"/>
        <end position="133"/>
    </location>
</feature>
<feature type="transmembrane region" description="Helical" evidence="6">
    <location>
        <begin position="40"/>
        <end position="58"/>
    </location>
</feature>
<evidence type="ECO:0000256" key="2">
    <source>
        <dbReference type="ARBA" id="ARBA00022448"/>
    </source>
</evidence>
<evidence type="ECO:0000256" key="6">
    <source>
        <dbReference type="SAM" id="Phobius"/>
    </source>
</evidence>
<gene>
    <name evidence="7" type="ORF">UFOPK3614_01229</name>
</gene>
<dbReference type="Pfam" id="PF01566">
    <property type="entry name" value="Nramp"/>
    <property type="match status" value="1"/>
</dbReference>
<sequence>MADRRSVAPLELGRGAPRRFASLGALPFLRLRETFRGRRGPLAFLAVVGPGLIAGVAGNDAGGITTYATLGSSTGLRFLWILPFTALLLALVQESVARLGVVTGQGLTDLIRERFGVRWTLFAMIVLLVANLANTVANVAGASSALAIFGVPILVTAPLAALVVWLLVVMGSYRSVERIFLALTAVFLAYIAAALLSNPNWAEVASSLTSPDLGGISGTEALLLIAVVGTTVTPYMQFYLQSAVAEKEIGVEELGAARADAILGSIWTNFIAVCIVIATAVALAGSGKAISSAAEAATALEPLAGTFATILFGAGLFGASLLAMAIMPLTTAFALSEAFGFESGVDRKLHEAPIFYGIFTAILVVGAGVVMIPGLDPIGAIVGSQYLQGLFLPIVLAFIVSLASSKALLGEHASPRWLRVVGWGAVGLLGVLNLLVLVANLLGLAN</sequence>
<comment type="subcellular location">
    <subcellularLocation>
        <location evidence="1">Membrane</location>
        <topology evidence="1">Multi-pass membrane protein</topology>
    </subcellularLocation>
</comment>
<organism evidence="7">
    <name type="scientific">freshwater metagenome</name>
    <dbReference type="NCBI Taxonomy" id="449393"/>
    <lineage>
        <taxon>unclassified sequences</taxon>
        <taxon>metagenomes</taxon>
        <taxon>ecological metagenomes</taxon>
    </lineage>
</organism>
<feature type="transmembrane region" description="Helical" evidence="6">
    <location>
        <begin position="386"/>
        <end position="409"/>
    </location>
</feature>
<dbReference type="NCBIfam" id="NF037982">
    <property type="entry name" value="Nramp_1"/>
    <property type="match status" value="1"/>
</dbReference>
<feature type="transmembrane region" description="Helical" evidence="6">
    <location>
        <begin position="421"/>
        <end position="445"/>
    </location>
</feature>
<dbReference type="EMBL" id="CAFBMS010000117">
    <property type="protein sequence ID" value="CAB4928113.1"/>
    <property type="molecule type" value="Genomic_DNA"/>
</dbReference>
<dbReference type="InterPro" id="IPR001046">
    <property type="entry name" value="NRAMP_fam"/>
</dbReference>
<feature type="transmembrane region" description="Helical" evidence="6">
    <location>
        <begin position="354"/>
        <end position="374"/>
    </location>
</feature>
<dbReference type="GO" id="GO:0005886">
    <property type="term" value="C:plasma membrane"/>
    <property type="evidence" value="ECO:0007669"/>
    <property type="project" value="TreeGrafter"/>
</dbReference>
<keyword evidence="3 6" id="KW-0812">Transmembrane</keyword>
<evidence type="ECO:0000256" key="4">
    <source>
        <dbReference type="ARBA" id="ARBA00022989"/>
    </source>
</evidence>
<protein>
    <submittedName>
        <fullName evidence="7">Unannotated protein</fullName>
    </submittedName>
</protein>
<feature type="transmembrane region" description="Helical" evidence="6">
    <location>
        <begin position="145"/>
        <end position="168"/>
    </location>
</feature>
<dbReference type="GO" id="GO:0034755">
    <property type="term" value="P:iron ion transmembrane transport"/>
    <property type="evidence" value="ECO:0007669"/>
    <property type="project" value="TreeGrafter"/>
</dbReference>
<dbReference type="PANTHER" id="PTHR11706">
    <property type="entry name" value="SOLUTE CARRIER PROTEIN FAMILY 11 MEMBER"/>
    <property type="match status" value="1"/>
</dbReference>
<keyword evidence="5 6" id="KW-0472">Membrane</keyword>
<accession>A0A6J7IAG2</accession>
<keyword evidence="2" id="KW-0813">Transport</keyword>
<feature type="transmembrane region" description="Helical" evidence="6">
    <location>
        <begin position="221"/>
        <end position="240"/>
    </location>
</feature>
<dbReference type="PANTHER" id="PTHR11706:SF33">
    <property type="entry name" value="NATURAL RESISTANCE-ASSOCIATED MACROPHAGE PROTEIN 2"/>
    <property type="match status" value="1"/>
</dbReference>
<proteinExistence type="predicted"/>
<feature type="transmembrane region" description="Helical" evidence="6">
    <location>
        <begin position="78"/>
        <end position="103"/>
    </location>
</feature>
<dbReference type="AlphaFoldDB" id="A0A6J7IAG2"/>
<evidence type="ECO:0000256" key="3">
    <source>
        <dbReference type="ARBA" id="ARBA00022692"/>
    </source>
</evidence>
<reference evidence="7" key="1">
    <citation type="submission" date="2020-05" db="EMBL/GenBank/DDBJ databases">
        <authorList>
            <person name="Chiriac C."/>
            <person name="Salcher M."/>
            <person name="Ghai R."/>
            <person name="Kavagutti S V."/>
        </authorList>
    </citation>
    <scope>NUCLEOTIDE SEQUENCE</scope>
</reference>